<name>A0ABV7Z661_9DEIO</name>
<dbReference type="Proteomes" id="UP001595803">
    <property type="component" value="Unassembled WGS sequence"/>
</dbReference>
<dbReference type="PROSITE" id="PS50887">
    <property type="entry name" value="GGDEF"/>
    <property type="match status" value="1"/>
</dbReference>
<keyword evidence="1" id="KW-0812">Transmembrane</keyword>
<dbReference type="SMART" id="SM01080">
    <property type="entry name" value="CHASE2"/>
    <property type="match status" value="1"/>
</dbReference>
<dbReference type="InterPro" id="IPR007890">
    <property type="entry name" value="CHASE2"/>
</dbReference>
<dbReference type="InterPro" id="IPR029787">
    <property type="entry name" value="Nucleotide_cyclase"/>
</dbReference>
<accession>A0ABV7Z661</accession>
<dbReference type="GO" id="GO:0052621">
    <property type="term" value="F:diguanylate cyclase activity"/>
    <property type="evidence" value="ECO:0007669"/>
    <property type="project" value="UniProtKB-EC"/>
</dbReference>
<dbReference type="RefSeq" id="WP_322473977.1">
    <property type="nucleotide sequence ID" value="NZ_JBHRZG010000008.1"/>
</dbReference>
<keyword evidence="3" id="KW-0808">Transferase</keyword>
<feature type="transmembrane region" description="Helical" evidence="1">
    <location>
        <begin position="308"/>
        <end position="328"/>
    </location>
</feature>
<dbReference type="EMBL" id="JBHRZG010000008">
    <property type="protein sequence ID" value="MFC3832778.1"/>
    <property type="molecule type" value="Genomic_DNA"/>
</dbReference>
<dbReference type="Gene3D" id="3.30.70.270">
    <property type="match status" value="1"/>
</dbReference>
<feature type="domain" description="GGDEF" evidence="2">
    <location>
        <begin position="366"/>
        <end position="490"/>
    </location>
</feature>
<feature type="transmembrane region" description="Helical" evidence="1">
    <location>
        <begin position="12"/>
        <end position="29"/>
    </location>
</feature>
<keyword evidence="1" id="KW-1133">Transmembrane helix</keyword>
<dbReference type="PANTHER" id="PTHR45138:SF9">
    <property type="entry name" value="DIGUANYLATE CYCLASE DGCM-RELATED"/>
    <property type="match status" value="1"/>
</dbReference>
<feature type="transmembrane region" description="Helical" evidence="1">
    <location>
        <begin position="265"/>
        <end position="288"/>
    </location>
</feature>
<dbReference type="CDD" id="cd01949">
    <property type="entry name" value="GGDEF"/>
    <property type="match status" value="1"/>
</dbReference>
<sequence length="490" mass="52635">MRSSPERSLAAYTAPLAAVLAVALTLLLPDNARLWDALNRAMPGPPDPRVVVVGIDAASLRDYGRIGAWPRDLYAQALSTLNEAGVSAIGVNVLLSDPAVGDTRLQQTFSQPNVVLATAPDEPPGATPPGWTSPTGVSALNIGADGVVRAFQTAYARADDPAALTPSFARQVAVAAGRSVPLDVTPRILRYRQPDPERLPVLSFRDVVNGNVRYGDLQGRVVILGLTADGMGGPVVRDTTGQVVSPVQLQARAVSSLLDVPFTRLPWGVLAALGALAAVAAVLARGLWGFGLATLMLALAAPLWLQNVLLPGVTLSLCAIVGTVMVMLERAWNLRHLTTRDPLTGFGNRVAFTRAVEQRWQSRAERPLGLVLVDLSGFRKVNDAYGHAAGDDLLRDLSERIGQYRRRGDLLFRWGPDEFAVLLDNAGPQELAGITQRIQESLDTLTFRDVPLRASVGAARTGPEIRSPTELVEAASRSRYRVKYQRLQRT</sequence>
<evidence type="ECO:0000313" key="4">
    <source>
        <dbReference type="Proteomes" id="UP001595803"/>
    </source>
</evidence>
<gene>
    <name evidence="3" type="ORF">ACFOSB_07905</name>
</gene>
<proteinExistence type="predicted"/>
<comment type="caution">
    <text evidence="3">The sequence shown here is derived from an EMBL/GenBank/DDBJ whole genome shotgun (WGS) entry which is preliminary data.</text>
</comment>
<evidence type="ECO:0000313" key="3">
    <source>
        <dbReference type="EMBL" id="MFC3832778.1"/>
    </source>
</evidence>
<dbReference type="EC" id="2.7.7.65" evidence="3"/>
<reference evidence="4" key="1">
    <citation type="journal article" date="2019" name="Int. J. Syst. Evol. Microbiol.">
        <title>The Global Catalogue of Microorganisms (GCM) 10K type strain sequencing project: providing services to taxonomists for standard genome sequencing and annotation.</title>
        <authorList>
            <consortium name="The Broad Institute Genomics Platform"/>
            <consortium name="The Broad Institute Genome Sequencing Center for Infectious Disease"/>
            <person name="Wu L."/>
            <person name="Ma J."/>
        </authorList>
    </citation>
    <scope>NUCLEOTIDE SEQUENCE [LARGE SCALE GENOMIC DNA]</scope>
    <source>
        <strain evidence="4">CCTCC AB 2017081</strain>
    </source>
</reference>
<dbReference type="InterPro" id="IPR043128">
    <property type="entry name" value="Rev_trsase/Diguanyl_cyclase"/>
</dbReference>
<organism evidence="3 4">
    <name type="scientific">Deinococcus rufus</name>
    <dbReference type="NCBI Taxonomy" id="2136097"/>
    <lineage>
        <taxon>Bacteria</taxon>
        <taxon>Thermotogati</taxon>
        <taxon>Deinococcota</taxon>
        <taxon>Deinococci</taxon>
        <taxon>Deinococcales</taxon>
        <taxon>Deinococcaceae</taxon>
        <taxon>Deinococcus</taxon>
    </lineage>
</organism>
<dbReference type="Pfam" id="PF00990">
    <property type="entry name" value="GGDEF"/>
    <property type="match status" value="1"/>
</dbReference>
<keyword evidence="3" id="KW-0548">Nucleotidyltransferase</keyword>
<evidence type="ECO:0000259" key="2">
    <source>
        <dbReference type="PROSITE" id="PS50887"/>
    </source>
</evidence>
<keyword evidence="4" id="KW-1185">Reference proteome</keyword>
<dbReference type="SMART" id="SM00267">
    <property type="entry name" value="GGDEF"/>
    <property type="match status" value="1"/>
</dbReference>
<dbReference type="PANTHER" id="PTHR45138">
    <property type="entry name" value="REGULATORY COMPONENTS OF SENSORY TRANSDUCTION SYSTEM"/>
    <property type="match status" value="1"/>
</dbReference>
<evidence type="ECO:0000256" key="1">
    <source>
        <dbReference type="SAM" id="Phobius"/>
    </source>
</evidence>
<dbReference type="NCBIfam" id="TIGR00254">
    <property type="entry name" value="GGDEF"/>
    <property type="match status" value="1"/>
</dbReference>
<protein>
    <submittedName>
        <fullName evidence="3">Diguanylate cyclase domain-containing protein</fullName>
        <ecNumber evidence="3">2.7.7.65</ecNumber>
    </submittedName>
</protein>
<dbReference type="Pfam" id="PF05226">
    <property type="entry name" value="CHASE2"/>
    <property type="match status" value="1"/>
</dbReference>
<dbReference type="InterPro" id="IPR000160">
    <property type="entry name" value="GGDEF_dom"/>
</dbReference>
<dbReference type="InterPro" id="IPR050469">
    <property type="entry name" value="Diguanylate_Cyclase"/>
</dbReference>
<keyword evidence="1" id="KW-0472">Membrane</keyword>
<dbReference type="SUPFAM" id="SSF55073">
    <property type="entry name" value="Nucleotide cyclase"/>
    <property type="match status" value="1"/>
</dbReference>